<comment type="caution">
    <text evidence="8">The sequence shown here is derived from an EMBL/GenBank/DDBJ whole genome shotgun (WGS) entry which is preliminary data.</text>
</comment>
<evidence type="ECO:0000256" key="3">
    <source>
        <dbReference type="ARBA" id="ARBA00004370"/>
    </source>
</evidence>
<evidence type="ECO:0000256" key="1">
    <source>
        <dbReference type="ARBA" id="ARBA00004173"/>
    </source>
</evidence>
<protein>
    <recommendedName>
        <fullName evidence="10">DUF676 domain-containing protein</fullName>
    </recommendedName>
</protein>
<name>A0AAW1PBX9_9CHLO</name>
<evidence type="ECO:0000256" key="4">
    <source>
        <dbReference type="ARBA" id="ARBA00022824"/>
    </source>
</evidence>
<evidence type="ECO:0000256" key="5">
    <source>
        <dbReference type="ARBA" id="ARBA00023128"/>
    </source>
</evidence>
<dbReference type="GO" id="GO:0005783">
    <property type="term" value="C:endoplasmic reticulum"/>
    <property type="evidence" value="ECO:0007669"/>
    <property type="project" value="UniProtKB-SubCell"/>
</dbReference>
<evidence type="ECO:0000313" key="8">
    <source>
        <dbReference type="EMBL" id="KAK9807408.1"/>
    </source>
</evidence>
<accession>A0AAW1PBX9</accession>
<feature type="region of interest" description="Disordered" evidence="7">
    <location>
        <begin position="1"/>
        <end position="26"/>
    </location>
</feature>
<keyword evidence="4" id="KW-0256">Endoplasmic reticulum</keyword>
<sequence length="556" mass="59077">MPLTSAVSHQGPLSQPPPVGVNSKPALSPGLSRRALFPGTALTLLIATQAEAVGLPVTSMLRINKSLQRIEFPVGPQELGTARVKQSAVPCTPGMYCLLPPVKTGPGVDLVAVHGLQLQDTGSAWAETWVDKAGRCWLTDDLPGALNVPGCSPEQYNVFSLSVSGASSFTTFRDAAQDACSDLLPRGPDMPSTGSQNGYEGVSAAGRISMYISYGLGEFVIKEVLSQQARQAASTLSLSPQASQQIMTHCAGLVFLGTPHLGALTASILRNFIPTPSDFGDLLPTASPKGRRLIALGKRFDELAGRFAIPSFALCEATKIQGLGVSERSTSAHEHPPEFANITGDSFQKQQQLLAADQQGSAAAEVAPDGPLADCVLVQNDAQVHLQLGGQRIYLASGQSSLKEQDSEANPPALGTASLLLSQLKGLESQRIMLAQGHFSRNTILGLHSDSGYTIVQAATPEQLRKLGVPWLHVHASKAAFLLPPDLKLEEHEAFIEVGNKANSWSAPLLVPIKPVDSLSYQEADLSRSQRETLHSVVLPWLELEEYAYPDTDSPA</sequence>
<keyword evidence="5" id="KW-0496">Mitochondrion</keyword>
<dbReference type="PANTHER" id="PTHR48182">
    <property type="entry name" value="PROTEIN SERAC1"/>
    <property type="match status" value="1"/>
</dbReference>
<dbReference type="InterPro" id="IPR052374">
    <property type="entry name" value="SERAC1"/>
</dbReference>
<evidence type="ECO:0000256" key="6">
    <source>
        <dbReference type="ARBA" id="ARBA00023136"/>
    </source>
</evidence>
<dbReference type="Proteomes" id="UP001465755">
    <property type="component" value="Unassembled WGS sequence"/>
</dbReference>
<dbReference type="GO" id="GO:0016020">
    <property type="term" value="C:membrane"/>
    <property type="evidence" value="ECO:0007669"/>
    <property type="project" value="UniProtKB-SubCell"/>
</dbReference>
<feature type="compositionally biased region" description="Polar residues" evidence="7">
    <location>
        <begin position="1"/>
        <end position="13"/>
    </location>
</feature>
<dbReference type="EMBL" id="JALJOQ010000030">
    <property type="protein sequence ID" value="KAK9807408.1"/>
    <property type="molecule type" value="Genomic_DNA"/>
</dbReference>
<dbReference type="PANTHER" id="PTHR48182:SF2">
    <property type="entry name" value="PROTEIN SERAC1"/>
    <property type="match status" value="1"/>
</dbReference>
<comment type="subcellular location">
    <subcellularLocation>
        <location evidence="2">Endoplasmic reticulum</location>
    </subcellularLocation>
    <subcellularLocation>
        <location evidence="3">Membrane</location>
    </subcellularLocation>
    <subcellularLocation>
        <location evidence="1">Mitochondrion</location>
    </subcellularLocation>
</comment>
<keyword evidence="9" id="KW-1185">Reference proteome</keyword>
<evidence type="ECO:0000256" key="2">
    <source>
        <dbReference type="ARBA" id="ARBA00004240"/>
    </source>
</evidence>
<evidence type="ECO:0000256" key="7">
    <source>
        <dbReference type="SAM" id="MobiDB-lite"/>
    </source>
</evidence>
<evidence type="ECO:0000313" key="9">
    <source>
        <dbReference type="Proteomes" id="UP001465755"/>
    </source>
</evidence>
<reference evidence="8 9" key="1">
    <citation type="journal article" date="2024" name="Nat. Commun.">
        <title>Phylogenomics reveals the evolutionary origins of lichenization in chlorophyte algae.</title>
        <authorList>
            <person name="Puginier C."/>
            <person name="Libourel C."/>
            <person name="Otte J."/>
            <person name="Skaloud P."/>
            <person name="Haon M."/>
            <person name="Grisel S."/>
            <person name="Petersen M."/>
            <person name="Berrin J.G."/>
            <person name="Delaux P.M."/>
            <person name="Dal Grande F."/>
            <person name="Keller J."/>
        </authorList>
    </citation>
    <scope>NUCLEOTIDE SEQUENCE [LARGE SCALE GENOMIC DNA]</scope>
    <source>
        <strain evidence="8 9">SAG 2036</strain>
    </source>
</reference>
<proteinExistence type="predicted"/>
<gene>
    <name evidence="8" type="ORF">WJX73_001500</name>
</gene>
<dbReference type="GO" id="GO:0005739">
    <property type="term" value="C:mitochondrion"/>
    <property type="evidence" value="ECO:0007669"/>
    <property type="project" value="UniProtKB-SubCell"/>
</dbReference>
<organism evidence="8 9">
    <name type="scientific">Symbiochloris irregularis</name>
    <dbReference type="NCBI Taxonomy" id="706552"/>
    <lineage>
        <taxon>Eukaryota</taxon>
        <taxon>Viridiplantae</taxon>
        <taxon>Chlorophyta</taxon>
        <taxon>core chlorophytes</taxon>
        <taxon>Trebouxiophyceae</taxon>
        <taxon>Trebouxiales</taxon>
        <taxon>Trebouxiaceae</taxon>
        <taxon>Symbiochloris</taxon>
    </lineage>
</organism>
<keyword evidence="6" id="KW-0472">Membrane</keyword>
<evidence type="ECO:0008006" key="10">
    <source>
        <dbReference type="Google" id="ProtNLM"/>
    </source>
</evidence>
<dbReference type="AlphaFoldDB" id="A0AAW1PBX9"/>